<evidence type="ECO:0000313" key="2">
    <source>
        <dbReference type="EMBL" id="KAJ8878590.1"/>
    </source>
</evidence>
<sequence length="624" mass="69032">MRVWLQPSLPDLGNACLSWQSQRTRVRPGSYLRRIGLVEATGVGKLSVAVCRRNNPGSVAAGWVCRGDAKQRVGRIGSERNRRDRIQARSHTSTYGNAAAFRPLVEELRNLEGHGLTIEVGDQSKHWMELPLCRNTHNPTVDSSSALVQDNEIRAAENNEEPDYFAMSNMGGEEKPIGENNVGEKRPEKDAEKVTMTAEELEELYKNHPLTEDTTCGIGFLKGRWLQRFSNENCFVCMYGLVGCLYGAGFAYFNGTISTIEKRFKIPSKVSECWPFGAAYLLCDGGVFDELHASRPLGGPVGLQVWAPRGRCRPRIYERLPSPSYVTLTTWRKPASHSPPGCPFQDFIYRRRMIVVGHDFSALLVGLLLSYYAGKQHRPRWTCLGIYSVVLYCLLTLLPHLLYGVGDDALALTLEYGGSHFINSSQNYVVYVCRSWGNGIRDRIHDLSLMTSQVRPAASDGHFTDKITTLTTHYLTSHQQPTPHNPTPPHILHLTPPPSLTHYPFSLLPLPLPGPDTTPTPPKPHKPPPARPITILHTTSPAHNPIPSSSPLTIPGPQNSKNRVSCTVIAPLNLPPRGGVLLKKAIVIILKERLPRRIGVQVEESSLGGGGGFQKYCGGLIKDC</sequence>
<protein>
    <submittedName>
        <fullName evidence="2">Uncharacterized protein</fullName>
    </submittedName>
</protein>
<evidence type="ECO:0000256" key="1">
    <source>
        <dbReference type="SAM" id="Phobius"/>
    </source>
</evidence>
<reference evidence="2 3" key="1">
    <citation type="submission" date="2023-02" db="EMBL/GenBank/DDBJ databases">
        <title>LHISI_Scaffold_Assembly.</title>
        <authorList>
            <person name="Stuart O.P."/>
            <person name="Cleave R."/>
            <person name="Magrath M.J.L."/>
            <person name="Mikheyev A.S."/>
        </authorList>
    </citation>
    <scope>NUCLEOTIDE SEQUENCE [LARGE SCALE GENOMIC DNA]</scope>
    <source>
        <strain evidence="2">Daus_M_001</strain>
        <tissue evidence="2">Leg muscle</tissue>
    </source>
</reference>
<organism evidence="2 3">
    <name type="scientific">Dryococelus australis</name>
    <dbReference type="NCBI Taxonomy" id="614101"/>
    <lineage>
        <taxon>Eukaryota</taxon>
        <taxon>Metazoa</taxon>
        <taxon>Ecdysozoa</taxon>
        <taxon>Arthropoda</taxon>
        <taxon>Hexapoda</taxon>
        <taxon>Insecta</taxon>
        <taxon>Pterygota</taxon>
        <taxon>Neoptera</taxon>
        <taxon>Polyneoptera</taxon>
        <taxon>Phasmatodea</taxon>
        <taxon>Verophasmatodea</taxon>
        <taxon>Anareolatae</taxon>
        <taxon>Phasmatidae</taxon>
        <taxon>Eurycanthinae</taxon>
        <taxon>Dryococelus</taxon>
    </lineage>
</organism>
<feature type="transmembrane region" description="Helical" evidence="1">
    <location>
        <begin position="384"/>
        <end position="403"/>
    </location>
</feature>
<keyword evidence="1" id="KW-1133">Transmembrane helix</keyword>
<dbReference type="EMBL" id="JARBHB010000007">
    <property type="protein sequence ID" value="KAJ8878590.1"/>
    <property type="molecule type" value="Genomic_DNA"/>
</dbReference>
<dbReference type="InterPro" id="IPR004156">
    <property type="entry name" value="OATP"/>
</dbReference>
<comment type="caution">
    <text evidence="2">The sequence shown here is derived from an EMBL/GenBank/DDBJ whole genome shotgun (WGS) entry which is preliminary data.</text>
</comment>
<keyword evidence="1" id="KW-0812">Transmembrane</keyword>
<feature type="transmembrane region" description="Helical" evidence="1">
    <location>
        <begin position="353"/>
        <end position="372"/>
    </location>
</feature>
<evidence type="ECO:0000313" key="3">
    <source>
        <dbReference type="Proteomes" id="UP001159363"/>
    </source>
</evidence>
<gene>
    <name evidence="2" type="ORF">PR048_019171</name>
</gene>
<keyword evidence="3" id="KW-1185">Reference proteome</keyword>
<dbReference type="PANTHER" id="PTHR11388:SF76">
    <property type="entry name" value="SOLUTE CARRIER ORGANIC ANION TRANSPORTER FAMILY MEMBER"/>
    <property type="match status" value="1"/>
</dbReference>
<accession>A0ABQ9H2U0</accession>
<dbReference type="PANTHER" id="PTHR11388">
    <property type="entry name" value="ORGANIC ANION TRANSPORTER"/>
    <property type="match status" value="1"/>
</dbReference>
<dbReference type="Pfam" id="PF03137">
    <property type="entry name" value="OATP"/>
    <property type="match status" value="2"/>
</dbReference>
<proteinExistence type="predicted"/>
<dbReference type="Proteomes" id="UP001159363">
    <property type="component" value="Chromosome 6"/>
</dbReference>
<name>A0ABQ9H2U0_9NEOP</name>
<keyword evidence="1" id="KW-0472">Membrane</keyword>